<dbReference type="Gene3D" id="1.10.510.10">
    <property type="entry name" value="Transferase(Phosphotransferase) domain 1"/>
    <property type="match status" value="1"/>
</dbReference>
<dbReference type="InterPro" id="IPR000719">
    <property type="entry name" value="Prot_kinase_dom"/>
</dbReference>
<dbReference type="Pfam" id="PF07714">
    <property type="entry name" value="PK_Tyr_Ser-Thr"/>
    <property type="match status" value="1"/>
</dbReference>
<dbReference type="OrthoDB" id="4062651at2759"/>
<accession>A0A9N9IJJ8</accession>
<evidence type="ECO:0000259" key="2">
    <source>
        <dbReference type="PROSITE" id="PS50011"/>
    </source>
</evidence>
<protein>
    <submittedName>
        <fullName evidence="3">19794_t:CDS:1</fullName>
    </submittedName>
</protein>
<dbReference type="SUPFAM" id="SSF56112">
    <property type="entry name" value="Protein kinase-like (PK-like)"/>
    <property type="match status" value="1"/>
</dbReference>
<gene>
    <name evidence="3" type="ORF">RFULGI_LOCUS12787</name>
</gene>
<dbReference type="CDD" id="cd00180">
    <property type="entry name" value="PKc"/>
    <property type="match status" value="1"/>
</dbReference>
<evidence type="ECO:0000313" key="3">
    <source>
        <dbReference type="EMBL" id="CAG8739989.1"/>
    </source>
</evidence>
<dbReference type="Proteomes" id="UP000789396">
    <property type="component" value="Unassembled WGS sequence"/>
</dbReference>
<dbReference type="InterPro" id="IPR011009">
    <property type="entry name" value="Kinase-like_dom_sf"/>
</dbReference>
<name>A0A9N9IJJ8_9GLOM</name>
<comment type="caution">
    <text evidence="3">The sequence shown here is derived from an EMBL/GenBank/DDBJ whole genome shotgun (WGS) entry which is preliminary data.</text>
</comment>
<feature type="non-terminal residue" evidence="3">
    <location>
        <position position="436"/>
    </location>
</feature>
<evidence type="ECO:0000256" key="1">
    <source>
        <dbReference type="SAM" id="MobiDB-lite"/>
    </source>
</evidence>
<dbReference type="PANTHER" id="PTHR44329">
    <property type="entry name" value="SERINE/THREONINE-PROTEIN KINASE TNNI3K-RELATED"/>
    <property type="match status" value="1"/>
</dbReference>
<dbReference type="InterPro" id="IPR051681">
    <property type="entry name" value="Ser/Thr_Kinases-Pseudokinases"/>
</dbReference>
<keyword evidence="4" id="KW-1185">Reference proteome</keyword>
<reference evidence="3" key="1">
    <citation type="submission" date="2021-06" db="EMBL/GenBank/DDBJ databases">
        <authorList>
            <person name="Kallberg Y."/>
            <person name="Tangrot J."/>
            <person name="Rosling A."/>
        </authorList>
    </citation>
    <scope>NUCLEOTIDE SEQUENCE</scope>
    <source>
        <strain evidence="3">IN212</strain>
    </source>
</reference>
<feature type="region of interest" description="Disordered" evidence="1">
    <location>
        <begin position="405"/>
        <end position="436"/>
    </location>
</feature>
<evidence type="ECO:0000313" key="4">
    <source>
        <dbReference type="Proteomes" id="UP000789396"/>
    </source>
</evidence>
<dbReference type="EMBL" id="CAJVPZ010031704">
    <property type="protein sequence ID" value="CAG8739989.1"/>
    <property type="molecule type" value="Genomic_DNA"/>
</dbReference>
<dbReference type="PROSITE" id="PS50011">
    <property type="entry name" value="PROTEIN_KINASE_DOM"/>
    <property type="match status" value="1"/>
</dbReference>
<feature type="non-terminal residue" evidence="3">
    <location>
        <position position="1"/>
    </location>
</feature>
<dbReference type="InterPro" id="IPR001245">
    <property type="entry name" value="Ser-Thr/Tyr_kinase_cat_dom"/>
</dbReference>
<sequence length="436" mass="50289">GANYKENFIKWTSGDQKIDDIIRRSQSNPIFADQVLEWIDYQEFNVHELIGEGGFGKVYSAEWHKGPRDLYNIELNKWVRRGPTQVALKILKSDSTKIVEDFFVELDAIMRINAPLFIAKTFGISKDPKQNKYVIVMEMYSLGDLKTFLSKRKNMRFLERAALIGWLAAGLLKIHENNLIHRDLHSRNVLMKYNDDPNFQGPRNLGLIADFGLCKSDDGKFVVVEGVKSYVAPEVLEGFPYTRESDIYSYGKVVQDVFANNPSHLIDVLTANCLSREPSNRPDIKKIFIFLKEVVVFYELGSDGFFNIFYRESNELKSVKQELNRIYHYDYSNMKERLIKSSENLIAAFPIHEGGLLMSCSSLNSTLKEVVRVPIDRIQLMLDSVIETLSIYIYWREKIQTYKPPEVKPKVEPKSPEPDLRSESKPSEQTQTLSKT</sequence>
<dbReference type="GO" id="GO:0005524">
    <property type="term" value="F:ATP binding"/>
    <property type="evidence" value="ECO:0007669"/>
    <property type="project" value="InterPro"/>
</dbReference>
<feature type="domain" description="Protein kinase" evidence="2">
    <location>
        <begin position="44"/>
        <end position="331"/>
    </location>
</feature>
<feature type="compositionally biased region" description="Basic and acidic residues" evidence="1">
    <location>
        <begin position="405"/>
        <end position="426"/>
    </location>
</feature>
<organism evidence="3 4">
    <name type="scientific">Racocetra fulgida</name>
    <dbReference type="NCBI Taxonomy" id="60492"/>
    <lineage>
        <taxon>Eukaryota</taxon>
        <taxon>Fungi</taxon>
        <taxon>Fungi incertae sedis</taxon>
        <taxon>Mucoromycota</taxon>
        <taxon>Glomeromycotina</taxon>
        <taxon>Glomeromycetes</taxon>
        <taxon>Diversisporales</taxon>
        <taxon>Gigasporaceae</taxon>
        <taxon>Racocetra</taxon>
    </lineage>
</organism>
<dbReference type="GO" id="GO:0004674">
    <property type="term" value="F:protein serine/threonine kinase activity"/>
    <property type="evidence" value="ECO:0007669"/>
    <property type="project" value="TreeGrafter"/>
</dbReference>
<dbReference type="AlphaFoldDB" id="A0A9N9IJJ8"/>
<proteinExistence type="predicted"/>
<feature type="compositionally biased region" description="Polar residues" evidence="1">
    <location>
        <begin position="427"/>
        <end position="436"/>
    </location>
</feature>